<keyword evidence="2" id="KW-1185">Reference proteome</keyword>
<gene>
    <name evidence="1" type="ORF">NCS57_00001400</name>
</gene>
<proteinExistence type="predicted"/>
<accession>A0ACC0RE13</accession>
<name>A0ACC0RE13_9HYPO</name>
<organism evidence="1 2">
    <name type="scientific">Fusarium keratoplasticum</name>
    <dbReference type="NCBI Taxonomy" id="1328300"/>
    <lineage>
        <taxon>Eukaryota</taxon>
        <taxon>Fungi</taxon>
        <taxon>Dikarya</taxon>
        <taxon>Ascomycota</taxon>
        <taxon>Pezizomycotina</taxon>
        <taxon>Sordariomycetes</taxon>
        <taxon>Hypocreomycetidae</taxon>
        <taxon>Hypocreales</taxon>
        <taxon>Nectriaceae</taxon>
        <taxon>Fusarium</taxon>
        <taxon>Fusarium solani species complex</taxon>
    </lineage>
</organism>
<sequence length="366" mass="40166">MSYLGRKFQSSRIDTHIHVIPPSYLKALNENGGDPSGWPTPSWTREECIRFSDTVGSSFSVLSITAPGPALLGPTPAGRELTRSVNDEVWEICQSSEGRFGFFASLPDFNDIEGTLAEIDDIFMAKKRANGVIVMSSYGDKLVGDDAFKPIWKRLDDHKALIFVHPGHVRIIPENIAGFLPQPVIDYPQATTRAALSIVLSGIFTECQNINVILSHGGGTLPYLGARAVGSLLHPAIKSKAAVSMLQANQALSRFHYDLALATSTPQLKALEAFADPQRVLWGSDFPYAPKVGIYAGLLAYAKYTKWESDCKINASQLHENARGLLEKHRQENSFLPSQGLEENPTHEFGIDESEDAKKALEELSK</sequence>
<dbReference type="Proteomes" id="UP001065298">
    <property type="component" value="Chromosome 1"/>
</dbReference>
<protein>
    <submittedName>
        <fullName evidence="1">Amidohydro-rel domain-containing protein</fullName>
    </submittedName>
</protein>
<dbReference type="EMBL" id="CM046503">
    <property type="protein sequence ID" value="KAI8683374.1"/>
    <property type="molecule type" value="Genomic_DNA"/>
</dbReference>
<evidence type="ECO:0000313" key="2">
    <source>
        <dbReference type="Proteomes" id="UP001065298"/>
    </source>
</evidence>
<comment type="caution">
    <text evidence="1">The sequence shown here is derived from an EMBL/GenBank/DDBJ whole genome shotgun (WGS) entry which is preliminary data.</text>
</comment>
<reference evidence="1" key="1">
    <citation type="submission" date="2022-06" db="EMBL/GenBank/DDBJ databases">
        <title>Fusarium solani species complex genomes reveal bases of compartmentalisation and animal pathogenesis.</title>
        <authorList>
            <person name="Tsai I.J."/>
        </authorList>
    </citation>
    <scope>NUCLEOTIDE SEQUENCE</scope>
    <source>
        <strain evidence="1">Fu6.1</strain>
    </source>
</reference>
<evidence type="ECO:0000313" key="1">
    <source>
        <dbReference type="EMBL" id="KAI8683374.1"/>
    </source>
</evidence>